<protein>
    <submittedName>
        <fullName evidence="3">Uncharacterized protein</fullName>
    </submittedName>
</protein>
<evidence type="ECO:0000313" key="3">
    <source>
        <dbReference type="EMBL" id="RCK67002.1"/>
    </source>
</evidence>
<reference evidence="3 4" key="1">
    <citation type="submission" date="2018-06" db="EMBL/GenBank/DDBJ databases">
        <title>Whole genome sequencing of Candida tropicalis (genome annotated by CSBL at Korea University).</title>
        <authorList>
            <person name="Ahn J."/>
        </authorList>
    </citation>
    <scope>NUCLEOTIDE SEQUENCE [LARGE SCALE GENOMIC DNA]</scope>
    <source>
        <strain evidence="3 4">ATCC 20962</strain>
    </source>
</reference>
<dbReference type="OrthoDB" id="10560461at2759"/>
<sequence>MRLIYFLFLAVVIAEGTGIPRVYSDFATSEDERDDDSEGELPAKGFSIKDFIFWYRKHHKHDESTDAEHSTDGSDCENPGVPSDHEEYVSGQD</sequence>
<feature type="chain" id="PRO_5016595792" evidence="2">
    <location>
        <begin position="19"/>
        <end position="93"/>
    </location>
</feature>
<dbReference type="Proteomes" id="UP000253472">
    <property type="component" value="Unassembled WGS sequence"/>
</dbReference>
<accession>A0A367YPR3</accession>
<gene>
    <name evidence="3" type="ORF">Cantr_03403</name>
</gene>
<feature type="compositionally biased region" description="Basic and acidic residues" evidence="1">
    <location>
        <begin position="83"/>
        <end position="93"/>
    </location>
</feature>
<comment type="caution">
    <text evidence="3">The sequence shown here is derived from an EMBL/GenBank/DDBJ whole genome shotgun (WGS) entry which is preliminary data.</text>
</comment>
<feature type="compositionally biased region" description="Basic and acidic residues" evidence="1">
    <location>
        <begin position="63"/>
        <end position="72"/>
    </location>
</feature>
<feature type="region of interest" description="Disordered" evidence="1">
    <location>
        <begin position="63"/>
        <end position="93"/>
    </location>
</feature>
<name>A0A367YPR3_9ASCO</name>
<keyword evidence="2" id="KW-0732">Signal</keyword>
<evidence type="ECO:0000313" key="4">
    <source>
        <dbReference type="Proteomes" id="UP000253472"/>
    </source>
</evidence>
<proteinExistence type="predicted"/>
<organism evidence="3 4">
    <name type="scientific">Candida viswanathii</name>
    <dbReference type="NCBI Taxonomy" id="5486"/>
    <lineage>
        <taxon>Eukaryota</taxon>
        <taxon>Fungi</taxon>
        <taxon>Dikarya</taxon>
        <taxon>Ascomycota</taxon>
        <taxon>Saccharomycotina</taxon>
        <taxon>Pichiomycetes</taxon>
        <taxon>Debaryomycetaceae</taxon>
        <taxon>Candida/Lodderomyces clade</taxon>
        <taxon>Candida</taxon>
    </lineage>
</organism>
<evidence type="ECO:0000256" key="1">
    <source>
        <dbReference type="SAM" id="MobiDB-lite"/>
    </source>
</evidence>
<dbReference type="EMBL" id="QLNQ01000001">
    <property type="protein sequence ID" value="RCK67002.1"/>
    <property type="molecule type" value="Genomic_DNA"/>
</dbReference>
<keyword evidence="4" id="KW-1185">Reference proteome</keyword>
<dbReference type="AlphaFoldDB" id="A0A367YPR3"/>
<evidence type="ECO:0000256" key="2">
    <source>
        <dbReference type="SAM" id="SignalP"/>
    </source>
</evidence>
<feature type="signal peptide" evidence="2">
    <location>
        <begin position="1"/>
        <end position="18"/>
    </location>
</feature>